<feature type="coiled-coil region" evidence="1">
    <location>
        <begin position="245"/>
        <end position="272"/>
    </location>
</feature>
<reference evidence="2" key="1">
    <citation type="submission" date="2024-06" db="EMBL/GenBank/DDBJ databases">
        <authorList>
            <person name="Liu X."/>
            <person name="Lenzi L."/>
            <person name="Haldenby T S."/>
            <person name="Uol C."/>
        </authorList>
    </citation>
    <scope>NUCLEOTIDE SEQUENCE</scope>
</reference>
<evidence type="ECO:0000256" key="1">
    <source>
        <dbReference type="SAM" id="Coils"/>
    </source>
</evidence>
<sequence>MGIFSYGLIATLNIDSASVAVQRLLWHCYGTVGFRDTCASDFSLSLSNRLPFHGSDMDVATRHAARLANNFFDDVESLQRQSKARDRRAMSHFENRAEEPAPRIVRAPVLRRNPPPRLSSVPPVPISTYRPLTYSSELGVTPSVPRTYYRTSRVYSETPYYLSNYSTRTGEPGRPIFSTSYTSSPSAYSRRYTYYYPAVVTGRNYYSPLATSYNAWSPEMQIERRRIQRRMDDLLDYKLPPPEYYREMRGSLRSLNDKLDEHRRLLDRYSGIDMNAAQGSVAEGIESKFQQLANRMGRSTTVTAQA</sequence>
<accession>A0AAV2TNA3</accession>
<dbReference type="Proteomes" id="UP001497525">
    <property type="component" value="Unassembled WGS sequence"/>
</dbReference>
<dbReference type="AlphaFoldDB" id="A0AAV2TNA3"/>
<name>A0AAV2TNA3_CALDB</name>
<comment type="caution">
    <text evidence="2">The sequence shown here is derived from an EMBL/GenBank/DDBJ whole genome shotgun (WGS) entry which is preliminary data.</text>
</comment>
<evidence type="ECO:0000313" key="2">
    <source>
        <dbReference type="EMBL" id="CAL5137986.1"/>
    </source>
</evidence>
<proteinExistence type="predicted"/>
<organism evidence="2 3">
    <name type="scientific">Calicophoron daubneyi</name>
    <name type="common">Rumen fluke</name>
    <name type="synonym">Paramphistomum daubneyi</name>
    <dbReference type="NCBI Taxonomy" id="300641"/>
    <lineage>
        <taxon>Eukaryota</taxon>
        <taxon>Metazoa</taxon>
        <taxon>Spiralia</taxon>
        <taxon>Lophotrochozoa</taxon>
        <taxon>Platyhelminthes</taxon>
        <taxon>Trematoda</taxon>
        <taxon>Digenea</taxon>
        <taxon>Plagiorchiida</taxon>
        <taxon>Pronocephalata</taxon>
        <taxon>Paramphistomoidea</taxon>
        <taxon>Paramphistomidae</taxon>
        <taxon>Calicophoron</taxon>
    </lineage>
</organism>
<protein>
    <submittedName>
        <fullName evidence="2">Uncharacterized protein</fullName>
    </submittedName>
</protein>
<keyword evidence="1" id="KW-0175">Coiled coil</keyword>
<evidence type="ECO:0000313" key="3">
    <source>
        <dbReference type="Proteomes" id="UP001497525"/>
    </source>
</evidence>
<gene>
    <name evidence="2" type="ORF">CDAUBV1_LOCUS12505</name>
</gene>
<dbReference type="EMBL" id="CAXLJL010000467">
    <property type="protein sequence ID" value="CAL5137986.1"/>
    <property type="molecule type" value="Genomic_DNA"/>
</dbReference>